<keyword evidence="6 11" id="KW-0822">Tryptophan biosynthesis</keyword>
<evidence type="ECO:0000313" key="13">
    <source>
        <dbReference type="EMBL" id="MFG6449242.1"/>
    </source>
</evidence>
<evidence type="ECO:0000256" key="7">
    <source>
        <dbReference type="ARBA" id="ARBA00022898"/>
    </source>
</evidence>
<dbReference type="GO" id="GO:0004834">
    <property type="term" value="F:tryptophan synthase activity"/>
    <property type="evidence" value="ECO:0007669"/>
    <property type="project" value="UniProtKB-EC"/>
</dbReference>
<dbReference type="InterPro" id="IPR006654">
    <property type="entry name" value="Trp_synth_beta"/>
</dbReference>
<evidence type="ECO:0000313" key="14">
    <source>
        <dbReference type="Proteomes" id="UP001606099"/>
    </source>
</evidence>
<dbReference type="Proteomes" id="UP001606099">
    <property type="component" value="Unassembled WGS sequence"/>
</dbReference>
<gene>
    <name evidence="11 13" type="primary">trpB</name>
    <name evidence="13" type="ORF">ACG0Z6_13515</name>
</gene>
<dbReference type="InterPro" id="IPR006653">
    <property type="entry name" value="Trp_synth_b_CS"/>
</dbReference>
<dbReference type="PANTHER" id="PTHR48077">
    <property type="entry name" value="TRYPTOPHAN SYNTHASE-RELATED"/>
    <property type="match status" value="1"/>
</dbReference>
<evidence type="ECO:0000256" key="11">
    <source>
        <dbReference type="HAMAP-Rule" id="MF_00133"/>
    </source>
</evidence>
<accession>A0ABW7FY53</accession>
<dbReference type="InterPro" id="IPR023026">
    <property type="entry name" value="Trp_synth_beta/beta-like"/>
</dbReference>
<evidence type="ECO:0000256" key="5">
    <source>
        <dbReference type="ARBA" id="ARBA00022605"/>
    </source>
</evidence>
<evidence type="ECO:0000256" key="2">
    <source>
        <dbReference type="ARBA" id="ARBA00004733"/>
    </source>
</evidence>
<dbReference type="CDD" id="cd06446">
    <property type="entry name" value="Trp-synth_B"/>
    <property type="match status" value="1"/>
</dbReference>
<organism evidence="13 14">
    <name type="scientific">Roseateles rivi</name>
    <dbReference type="NCBI Taxonomy" id="3299028"/>
    <lineage>
        <taxon>Bacteria</taxon>
        <taxon>Pseudomonadati</taxon>
        <taxon>Pseudomonadota</taxon>
        <taxon>Betaproteobacteria</taxon>
        <taxon>Burkholderiales</taxon>
        <taxon>Sphaerotilaceae</taxon>
        <taxon>Roseateles</taxon>
    </lineage>
</organism>
<comment type="similarity">
    <text evidence="3 11">Belongs to the TrpB family.</text>
</comment>
<sequence>MSSYSQPDAQGRFGPIAHPLDGSQSYYGGRFVSETLVHALDELREAYAHYSKDPEFVAEFQHELAHFVGRPSPIYHARRLSQELGGAQIHLKREDLNHTGAHKVNNTIGQALLARRMGKRRVIAETGAGQHGVATATICARFGMECVVYMGSEDVKRQSPNVYRMKLLGATVVPVESGSKTLKDALNEAMRDWVTNVESTFYIIGTVAGPHPYPMMVRDFQRVIGDECLQQMPQQIGRQPDAVIACVGGGSNAIGIFYPYIEHRDVRLIGVEAAGEGLASGKHAATLQAGTPGVLHGNRTYLIQDAHGQIIETHSISAGLDYPGVGPEHAYLKDIGRAEYVGITDAEALAAFHRLCRTEGIIPALESSHALAHAVKLAPTLRPDQHLLVNLSGRGDKDIGTVADLSGADFFCRPTCQGQTVKGGGVAVRVVQGGAA</sequence>
<evidence type="ECO:0000256" key="6">
    <source>
        <dbReference type="ARBA" id="ARBA00022822"/>
    </source>
</evidence>
<name>A0ABW7FY53_9BURK</name>
<comment type="subunit">
    <text evidence="4 11">Tetramer of two alpha and two beta chains.</text>
</comment>
<feature type="modified residue" description="N6-(pyridoxal phosphate)lysine" evidence="11">
    <location>
        <position position="103"/>
    </location>
</feature>
<evidence type="ECO:0000256" key="4">
    <source>
        <dbReference type="ARBA" id="ARBA00011270"/>
    </source>
</evidence>
<comment type="cofactor">
    <cofactor evidence="1 11">
        <name>pyridoxal 5'-phosphate</name>
        <dbReference type="ChEBI" id="CHEBI:597326"/>
    </cofactor>
</comment>
<dbReference type="NCBIfam" id="TIGR00263">
    <property type="entry name" value="trpB"/>
    <property type="match status" value="1"/>
</dbReference>
<keyword evidence="5 11" id="KW-0028">Amino-acid biosynthesis</keyword>
<dbReference type="InterPro" id="IPR001926">
    <property type="entry name" value="TrpB-like_PALP"/>
</dbReference>
<comment type="caution">
    <text evidence="13">The sequence shown here is derived from an EMBL/GenBank/DDBJ whole genome shotgun (WGS) entry which is preliminary data.</text>
</comment>
<dbReference type="PANTHER" id="PTHR48077:SF3">
    <property type="entry name" value="TRYPTOPHAN SYNTHASE"/>
    <property type="match status" value="1"/>
</dbReference>
<reference evidence="13 14" key="1">
    <citation type="submission" date="2024-08" db="EMBL/GenBank/DDBJ databases">
        <authorList>
            <person name="Lu H."/>
        </authorList>
    </citation>
    <scope>NUCLEOTIDE SEQUENCE [LARGE SCALE GENOMIC DNA]</scope>
    <source>
        <strain evidence="13 14">BYS180W</strain>
    </source>
</reference>
<dbReference type="EC" id="4.2.1.20" evidence="11"/>
<dbReference type="HAMAP" id="MF_00133">
    <property type="entry name" value="Trp_synth_beta"/>
    <property type="match status" value="1"/>
</dbReference>
<dbReference type="SUPFAM" id="SSF53686">
    <property type="entry name" value="Tryptophan synthase beta subunit-like PLP-dependent enzymes"/>
    <property type="match status" value="1"/>
</dbReference>
<protein>
    <recommendedName>
        <fullName evidence="11">Tryptophan synthase beta chain</fullName>
        <ecNumber evidence="11">4.2.1.20</ecNumber>
    </recommendedName>
</protein>
<dbReference type="Pfam" id="PF00291">
    <property type="entry name" value="PALP"/>
    <property type="match status" value="1"/>
</dbReference>
<evidence type="ECO:0000256" key="10">
    <source>
        <dbReference type="ARBA" id="ARBA00049047"/>
    </source>
</evidence>
<comment type="pathway">
    <text evidence="2 11">Amino-acid biosynthesis; L-tryptophan biosynthesis; L-tryptophan from chorismate: step 5/5.</text>
</comment>
<dbReference type="PROSITE" id="PS00168">
    <property type="entry name" value="TRP_SYNTHASE_BETA"/>
    <property type="match status" value="1"/>
</dbReference>
<dbReference type="EMBL" id="JBIGHZ010000005">
    <property type="protein sequence ID" value="MFG6449242.1"/>
    <property type="molecule type" value="Genomic_DNA"/>
</dbReference>
<dbReference type="Gene3D" id="3.40.50.1100">
    <property type="match status" value="2"/>
</dbReference>
<evidence type="ECO:0000256" key="8">
    <source>
        <dbReference type="ARBA" id="ARBA00023141"/>
    </source>
</evidence>
<feature type="domain" description="Tryptophan synthase beta chain-like PALP" evidence="12">
    <location>
        <begin position="69"/>
        <end position="393"/>
    </location>
</feature>
<comment type="function">
    <text evidence="11">The beta subunit is responsible for the synthesis of L-tryptophan from indole and L-serine.</text>
</comment>
<comment type="catalytic activity">
    <reaction evidence="10 11">
        <text>(1S,2R)-1-C-(indol-3-yl)glycerol 3-phosphate + L-serine = D-glyceraldehyde 3-phosphate + L-tryptophan + H2O</text>
        <dbReference type="Rhea" id="RHEA:10532"/>
        <dbReference type="ChEBI" id="CHEBI:15377"/>
        <dbReference type="ChEBI" id="CHEBI:33384"/>
        <dbReference type="ChEBI" id="CHEBI:57912"/>
        <dbReference type="ChEBI" id="CHEBI:58866"/>
        <dbReference type="ChEBI" id="CHEBI:59776"/>
        <dbReference type="EC" id="4.2.1.20"/>
    </reaction>
</comment>
<proteinExistence type="inferred from homology"/>
<keyword evidence="7 11" id="KW-0663">Pyridoxal phosphate</keyword>
<evidence type="ECO:0000256" key="1">
    <source>
        <dbReference type="ARBA" id="ARBA00001933"/>
    </source>
</evidence>
<dbReference type="RefSeq" id="WP_394462246.1">
    <property type="nucleotide sequence ID" value="NZ_JBIGHZ010000005.1"/>
</dbReference>
<keyword evidence="14" id="KW-1185">Reference proteome</keyword>
<evidence type="ECO:0000256" key="9">
    <source>
        <dbReference type="ARBA" id="ARBA00023239"/>
    </source>
</evidence>
<dbReference type="InterPro" id="IPR036052">
    <property type="entry name" value="TrpB-like_PALP_sf"/>
</dbReference>
<evidence type="ECO:0000259" key="12">
    <source>
        <dbReference type="Pfam" id="PF00291"/>
    </source>
</evidence>
<dbReference type="PIRSF" id="PIRSF001413">
    <property type="entry name" value="Trp_syn_beta"/>
    <property type="match status" value="1"/>
</dbReference>
<keyword evidence="9 11" id="KW-0456">Lyase</keyword>
<keyword evidence="8 11" id="KW-0057">Aromatic amino acid biosynthesis</keyword>
<evidence type="ECO:0000256" key="3">
    <source>
        <dbReference type="ARBA" id="ARBA00009982"/>
    </source>
</evidence>